<proteinExistence type="predicted"/>
<dbReference type="Proteomes" id="UP000015462">
    <property type="component" value="Unassembled WGS sequence"/>
</dbReference>
<dbReference type="CDD" id="cd02980">
    <property type="entry name" value="TRX_Fd_family"/>
    <property type="match status" value="1"/>
</dbReference>
<reference evidence="1 2" key="1">
    <citation type="journal article" date="2013" name="Genome Announc.">
        <title>Genome Sequence of the Pyrene- and Fluoranthene-Degrading Bacterium Cycloclasticus sp. Strain PY97M.</title>
        <authorList>
            <person name="Cui Z."/>
            <person name="Xu G."/>
            <person name="Li Q."/>
            <person name="Gao W."/>
            <person name="Zheng L."/>
        </authorList>
    </citation>
    <scope>NUCLEOTIDE SEQUENCE [LARGE SCALE GENOMIC DNA]</scope>
    <source>
        <strain evidence="1 2">PY97M</strain>
    </source>
</reference>
<comment type="caution">
    <text evidence="1">The sequence shown here is derived from an EMBL/GenBank/DDBJ whole genome shotgun (WGS) entry which is preliminary data.</text>
</comment>
<dbReference type="RefSeq" id="WP_016390473.1">
    <property type="nucleotide sequence ID" value="NZ_KE646808.1"/>
</dbReference>
<gene>
    <name evidence="1" type="ORF">L196_07094</name>
</gene>
<keyword evidence="2" id="KW-1185">Reference proteome</keyword>
<organism evidence="1 2">
    <name type="scientific">Cycloclasticus pugetii</name>
    <dbReference type="NCBI Taxonomy" id="34068"/>
    <lineage>
        <taxon>Bacteria</taxon>
        <taxon>Pseudomonadati</taxon>
        <taxon>Pseudomonadota</taxon>
        <taxon>Gammaproteobacteria</taxon>
        <taxon>Thiotrichales</taxon>
        <taxon>Piscirickettsiaceae</taxon>
        <taxon>Cycloclasticus</taxon>
    </lineage>
</organism>
<evidence type="ECO:0000313" key="2">
    <source>
        <dbReference type="Proteomes" id="UP000015462"/>
    </source>
</evidence>
<evidence type="ECO:0000313" key="1">
    <source>
        <dbReference type="EMBL" id="EPD12909.1"/>
    </source>
</evidence>
<dbReference type="Gene3D" id="3.40.30.10">
    <property type="entry name" value="Glutaredoxin"/>
    <property type="match status" value="1"/>
</dbReference>
<dbReference type="EMBL" id="ASHL01000005">
    <property type="protein sequence ID" value="EPD12909.1"/>
    <property type="molecule type" value="Genomic_DNA"/>
</dbReference>
<dbReference type="SUPFAM" id="SSF52833">
    <property type="entry name" value="Thioredoxin-like"/>
    <property type="match status" value="1"/>
</dbReference>
<protein>
    <submittedName>
        <fullName evidence="1">Ferredoxin-like protein</fullName>
    </submittedName>
</protein>
<dbReference type="AlphaFoldDB" id="A0AB33Z1E4"/>
<dbReference type="InterPro" id="IPR036249">
    <property type="entry name" value="Thioredoxin-like_sf"/>
</dbReference>
<name>A0AB33Z1E4_9GAMM</name>
<accession>A0AB33Z1E4</accession>
<sequence length="102" mass="11631">MAYYKQHIFFCTNQRSDGRASCQDHNAQEMRDYLKKKVKEAGLAGPGGVRVNNAGCLDRCGQGPVLVIYPEETWYQFKSKGDIDVILEQHIKNNKTVQRLVI</sequence>